<comment type="caution">
    <text evidence="2">The sequence shown here is derived from an EMBL/GenBank/DDBJ whole genome shotgun (WGS) entry which is preliminary data.</text>
</comment>
<reference evidence="3" key="1">
    <citation type="journal article" date="2019" name="Int. J. Syst. Evol. Microbiol.">
        <title>The Global Catalogue of Microorganisms (GCM) 10K type strain sequencing project: providing services to taxonomists for standard genome sequencing and annotation.</title>
        <authorList>
            <consortium name="The Broad Institute Genomics Platform"/>
            <consortium name="The Broad Institute Genome Sequencing Center for Infectious Disease"/>
            <person name="Wu L."/>
            <person name="Ma J."/>
        </authorList>
    </citation>
    <scope>NUCLEOTIDE SEQUENCE [LARGE SCALE GENOMIC DNA]</scope>
    <source>
        <strain evidence="3">CGMCC 4.1434</strain>
    </source>
</reference>
<organism evidence="2 3">
    <name type="scientific">Sporosarcina soli</name>
    <dbReference type="NCBI Taxonomy" id="334736"/>
    <lineage>
        <taxon>Bacteria</taxon>
        <taxon>Bacillati</taxon>
        <taxon>Bacillota</taxon>
        <taxon>Bacilli</taxon>
        <taxon>Bacillales</taxon>
        <taxon>Caryophanaceae</taxon>
        <taxon>Sporosarcina</taxon>
    </lineage>
</organism>
<dbReference type="Pfam" id="PF13175">
    <property type="entry name" value="AAA_15"/>
    <property type="match status" value="1"/>
</dbReference>
<dbReference type="EMBL" id="JBHSNO010000016">
    <property type="protein sequence ID" value="MFC5591673.1"/>
    <property type="molecule type" value="Genomic_DNA"/>
</dbReference>
<feature type="domain" description="Endonuclease GajA/Old nuclease/RecF-like AAA" evidence="1">
    <location>
        <begin position="1"/>
        <end position="372"/>
    </location>
</feature>
<dbReference type="InterPro" id="IPR041685">
    <property type="entry name" value="AAA_GajA/Old/RecF-like"/>
</dbReference>
<dbReference type="RefSeq" id="WP_381439755.1">
    <property type="nucleotide sequence ID" value="NZ_JBHSNO010000016.1"/>
</dbReference>
<dbReference type="PANTHER" id="PTHR43581:SF4">
    <property type="entry name" value="ATP_GTP PHOSPHATASE"/>
    <property type="match status" value="1"/>
</dbReference>
<protein>
    <submittedName>
        <fullName evidence="2">ATP-binding protein</fullName>
    </submittedName>
</protein>
<name>A0ABW0TTI4_9BACL</name>
<gene>
    <name evidence="2" type="ORF">ACFPRA_22565</name>
</gene>
<dbReference type="GO" id="GO:0005524">
    <property type="term" value="F:ATP binding"/>
    <property type="evidence" value="ECO:0007669"/>
    <property type="project" value="UniProtKB-KW"/>
</dbReference>
<dbReference type="InterPro" id="IPR027417">
    <property type="entry name" value="P-loop_NTPase"/>
</dbReference>
<sequence length="632" mass="72452">MQIRTVSLENFRGYKNKIETPFDKLTAIVGRNDIGKSTILEALDIFFNDTNANIKMDKNDANIDSGNDIITIGVAFEGLPEKLVVDSTVETSLEEEYLTNESGQLEIHKKYKNGKLINTVLIALYPSNNELKDLHKLKKPELVKIVEDNNLEVSDKRKSSLMRKAIFKSFESIKFETQEIQIDQEGGKQIWDKLKEYLPVYSLFQSDRKNEDQDTEIQDPMKLAIKEILKKHDLITKLEEVYSEVKGASEKLAELTLEKLSEMNPEIANELKPEFKSPTWESVFKFSITSDKGVPLNKRGSGVRRLILLNFFRAEAERRKQERNVPNIIYAFEEPETSQHPSHQKLLIESFIELSKADINQVILTTHSPAIAKLLPIESLRMIDRNTDRDVIIREPSADILEKIAINLGVFPDIELNNVSKVKLAICVEGKNDIHFLEALNRNIPELKTIFNLSGENIILLPMGGSTLQFWVNNNYLEKLNLCQVHIYDSDIGSEKPNKYRESVDAVNTRENSKAFETNLRELENYITPAVLEIEYGKSFELGEVDWNRLNVPETIAKIVHGNSESTIEWENLTSEKQSKKISKAKNKINTELVNNVNKMHLESYGFYEELESWFIEMRNLVEQSKGTPVLT</sequence>
<keyword evidence="2" id="KW-0547">Nucleotide-binding</keyword>
<dbReference type="Gene3D" id="3.40.50.300">
    <property type="entry name" value="P-loop containing nucleotide triphosphate hydrolases"/>
    <property type="match status" value="1"/>
</dbReference>
<evidence type="ECO:0000313" key="2">
    <source>
        <dbReference type="EMBL" id="MFC5591673.1"/>
    </source>
</evidence>
<proteinExistence type="predicted"/>
<evidence type="ECO:0000313" key="3">
    <source>
        <dbReference type="Proteomes" id="UP001596109"/>
    </source>
</evidence>
<dbReference type="PANTHER" id="PTHR43581">
    <property type="entry name" value="ATP/GTP PHOSPHATASE"/>
    <property type="match status" value="1"/>
</dbReference>
<dbReference type="Proteomes" id="UP001596109">
    <property type="component" value="Unassembled WGS sequence"/>
</dbReference>
<accession>A0ABW0TTI4</accession>
<dbReference type="SUPFAM" id="SSF52540">
    <property type="entry name" value="P-loop containing nucleoside triphosphate hydrolases"/>
    <property type="match status" value="1"/>
</dbReference>
<keyword evidence="2" id="KW-0067">ATP-binding</keyword>
<evidence type="ECO:0000259" key="1">
    <source>
        <dbReference type="Pfam" id="PF13175"/>
    </source>
</evidence>
<keyword evidence="3" id="KW-1185">Reference proteome</keyword>
<dbReference type="InterPro" id="IPR051396">
    <property type="entry name" value="Bact_Antivir_Def_Nuclease"/>
</dbReference>